<evidence type="ECO:0000313" key="1">
    <source>
        <dbReference type="EMBL" id="GFT30092.1"/>
    </source>
</evidence>
<dbReference type="EMBL" id="BMAW01107602">
    <property type="protein sequence ID" value="GFT30092.1"/>
    <property type="molecule type" value="Genomic_DNA"/>
</dbReference>
<name>A0A8X6TNM9_NEPPI</name>
<feature type="non-terminal residue" evidence="1">
    <location>
        <position position="1"/>
    </location>
</feature>
<gene>
    <name evidence="1" type="ORF">NPIL_10461</name>
</gene>
<accession>A0A8X6TNM9</accession>
<evidence type="ECO:0000313" key="2">
    <source>
        <dbReference type="Proteomes" id="UP000887013"/>
    </source>
</evidence>
<dbReference type="Proteomes" id="UP000887013">
    <property type="component" value="Unassembled WGS sequence"/>
</dbReference>
<organism evidence="1 2">
    <name type="scientific">Nephila pilipes</name>
    <name type="common">Giant wood spider</name>
    <name type="synonym">Nephila maculata</name>
    <dbReference type="NCBI Taxonomy" id="299642"/>
    <lineage>
        <taxon>Eukaryota</taxon>
        <taxon>Metazoa</taxon>
        <taxon>Ecdysozoa</taxon>
        <taxon>Arthropoda</taxon>
        <taxon>Chelicerata</taxon>
        <taxon>Arachnida</taxon>
        <taxon>Araneae</taxon>
        <taxon>Araneomorphae</taxon>
        <taxon>Entelegynae</taxon>
        <taxon>Araneoidea</taxon>
        <taxon>Nephilidae</taxon>
        <taxon>Nephila</taxon>
    </lineage>
</organism>
<sequence length="63" mass="7368">FEKSVSKSRLLSSAVLEDIFYQYDFTLDSIALAIKEQEVPDHDCWIFQSEEYVRISYLISSLT</sequence>
<protein>
    <submittedName>
        <fullName evidence="1">Uncharacterized protein</fullName>
    </submittedName>
</protein>
<proteinExistence type="predicted"/>
<dbReference type="AlphaFoldDB" id="A0A8X6TNM9"/>
<keyword evidence="2" id="KW-1185">Reference proteome</keyword>
<reference evidence="1" key="1">
    <citation type="submission" date="2020-08" db="EMBL/GenBank/DDBJ databases">
        <title>Multicomponent nature underlies the extraordinary mechanical properties of spider dragline silk.</title>
        <authorList>
            <person name="Kono N."/>
            <person name="Nakamura H."/>
            <person name="Mori M."/>
            <person name="Yoshida Y."/>
            <person name="Ohtoshi R."/>
            <person name="Malay A.D."/>
            <person name="Moran D.A.P."/>
            <person name="Tomita M."/>
            <person name="Numata K."/>
            <person name="Arakawa K."/>
        </authorList>
    </citation>
    <scope>NUCLEOTIDE SEQUENCE</scope>
</reference>
<comment type="caution">
    <text evidence="1">The sequence shown here is derived from an EMBL/GenBank/DDBJ whole genome shotgun (WGS) entry which is preliminary data.</text>
</comment>